<dbReference type="EMBL" id="QUSY01002777">
    <property type="protein sequence ID" value="RHY19947.1"/>
    <property type="molecule type" value="Genomic_DNA"/>
</dbReference>
<evidence type="ECO:0008006" key="3">
    <source>
        <dbReference type="Google" id="ProtNLM"/>
    </source>
</evidence>
<dbReference type="VEuPathDB" id="FungiDB:H310_05331"/>
<sequence length="259" mass="30063">MWRALYKINDVMGRHASTRTVQEKLEQRRLRCKLNQRRYRANLRVTNAQRRADMDELDRVNQRLDRHIDTIERTGLWCHAEELSVIEYFRLFEYGYTGTQRQDSFLRYFVEPNGWCNGNRGVDAVTLVWTSYGTSFSSVHIKHVKVTHSSHAQDGAMVNIECVAELGMSTQAIQAMFPRVLSRQDLVDKMLCTPFVLPLHASFVFDDNKQTTWITTTANVVHALFYQFGNLNDVVVAATNTAIQPDAMIRRIRDSCRRN</sequence>
<protein>
    <recommendedName>
        <fullName evidence="3">BZIP domain-containing protein</fullName>
    </recommendedName>
</protein>
<reference evidence="1 2" key="1">
    <citation type="submission" date="2018-08" db="EMBL/GenBank/DDBJ databases">
        <title>Aphanomyces genome sequencing and annotation.</title>
        <authorList>
            <person name="Minardi D."/>
            <person name="Oidtmann B."/>
            <person name="Van Der Giezen M."/>
            <person name="Studholme D.J."/>
        </authorList>
    </citation>
    <scope>NUCLEOTIDE SEQUENCE [LARGE SCALE GENOMIC DNA]</scope>
    <source>
        <strain evidence="1 2">NJM0002</strain>
    </source>
</reference>
<dbReference type="AlphaFoldDB" id="A0A3R6YRM4"/>
<keyword evidence="2" id="KW-1185">Reference proteome</keyword>
<evidence type="ECO:0000313" key="1">
    <source>
        <dbReference type="EMBL" id="RHY19947.1"/>
    </source>
</evidence>
<proteinExistence type="predicted"/>
<accession>A0A3R6YRM4</accession>
<dbReference type="Proteomes" id="UP000285060">
    <property type="component" value="Unassembled WGS sequence"/>
</dbReference>
<organism evidence="1 2">
    <name type="scientific">Aphanomyces invadans</name>
    <dbReference type="NCBI Taxonomy" id="157072"/>
    <lineage>
        <taxon>Eukaryota</taxon>
        <taxon>Sar</taxon>
        <taxon>Stramenopiles</taxon>
        <taxon>Oomycota</taxon>
        <taxon>Saprolegniomycetes</taxon>
        <taxon>Saprolegniales</taxon>
        <taxon>Verrucalvaceae</taxon>
        <taxon>Aphanomyces</taxon>
    </lineage>
</organism>
<gene>
    <name evidence="1" type="ORF">DYB32_010138</name>
</gene>
<comment type="caution">
    <text evidence="1">The sequence shown here is derived from an EMBL/GenBank/DDBJ whole genome shotgun (WGS) entry which is preliminary data.</text>
</comment>
<evidence type="ECO:0000313" key="2">
    <source>
        <dbReference type="Proteomes" id="UP000285060"/>
    </source>
</evidence>
<name>A0A3R6YRM4_9STRA</name>